<evidence type="ECO:0000313" key="2">
    <source>
        <dbReference type="Proteomes" id="UP000503018"/>
    </source>
</evidence>
<organism evidence="1 2">
    <name type="scientific">Sphingomonas lacunae</name>
    <dbReference type="NCBI Taxonomy" id="2698828"/>
    <lineage>
        <taxon>Bacteria</taxon>
        <taxon>Pseudomonadati</taxon>
        <taxon>Pseudomonadota</taxon>
        <taxon>Alphaproteobacteria</taxon>
        <taxon>Sphingomonadales</taxon>
        <taxon>Sphingomonadaceae</taxon>
        <taxon>Sphingomonas</taxon>
    </lineage>
</organism>
<name>A0A6M4ATZ9_9SPHN</name>
<dbReference type="KEGG" id="slan:GV829_04585"/>
<sequence>MRPERIPAVLTITIRDSGKVHRFAIPNGMVPARLRSPGRRRRAGRA</sequence>
<keyword evidence="2" id="KW-1185">Reference proteome</keyword>
<protein>
    <submittedName>
        <fullName evidence="1">Uncharacterized protein</fullName>
    </submittedName>
</protein>
<dbReference type="Proteomes" id="UP000503018">
    <property type="component" value="Chromosome"/>
</dbReference>
<accession>A0A6M4ATZ9</accession>
<evidence type="ECO:0000313" key="1">
    <source>
        <dbReference type="EMBL" id="QJQ31812.1"/>
    </source>
</evidence>
<reference evidence="1 2" key="1">
    <citation type="submission" date="2020-01" db="EMBL/GenBank/DDBJ databases">
        <title>Sphingomonas sp. strain CSW-10.</title>
        <authorList>
            <person name="Chen W.-M."/>
        </authorList>
    </citation>
    <scope>NUCLEOTIDE SEQUENCE [LARGE SCALE GENOMIC DNA]</scope>
    <source>
        <strain evidence="1 2">CSW-10</strain>
    </source>
</reference>
<proteinExistence type="predicted"/>
<gene>
    <name evidence="1" type="ORF">GV829_04585</name>
</gene>
<dbReference type="EMBL" id="CP053015">
    <property type="protein sequence ID" value="QJQ31812.1"/>
    <property type="molecule type" value="Genomic_DNA"/>
</dbReference>
<dbReference type="AlphaFoldDB" id="A0A6M4ATZ9"/>
<dbReference type="RefSeq" id="WP_169944282.1">
    <property type="nucleotide sequence ID" value="NZ_CP053015.1"/>
</dbReference>